<reference evidence="3 4" key="1">
    <citation type="submission" date="2022-05" db="EMBL/GenBank/DDBJ databases">
        <title>Seasonal and diel survey of microbial diversity of the Tyrrhenian coast.</title>
        <authorList>
            <person name="Gattoni G."/>
            <person name="Corral P."/>
        </authorList>
    </citation>
    <scope>NUCLEOTIDE SEQUENCE [LARGE SCALE GENOMIC DNA]</scope>
    <source>
        <strain evidence="3 4">V10</strain>
    </source>
</reference>
<dbReference type="EC" id="3.4.21.-" evidence="3"/>
<protein>
    <submittedName>
        <fullName evidence="3">Trypsin-like serine protease</fullName>
        <ecNumber evidence="3">3.4.21.-</ecNumber>
    </submittedName>
</protein>
<dbReference type="InterPro" id="IPR043504">
    <property type="entry name" value="Peptidase_S1_PA_chymotrypsin"/>
</dbReference>
<dbReference type="InterPro" id="IPR001314">
    <property type="entry name" value="Peptidase_S1A"/>
</dbReference>
<comment type="caution">
    <text evidence="3">The sequence shown here is derived from an EMBL/GenBank/DDBJ whole genome shotgun (WGS) entry which is preliminary data.</text>
</comment>
<evidence type="ECO:0000313" key="4">
    <source>
        <dbReference type="Proteomes" id="UP001202550"/>
    </source>
</evidence>
<dbReference type="Pfam" id="PF00089">
    <property type="entry name" value="Trypsin"/>
    <property type="match status" value="1"/>
</dbReference>
<dbReference type="Proteomes" id="UP001202550">
    <property type="component" value="Unassembled WGS sequence"/>
</dbReference>
<dbReference type="PRINTS" id="PR00722">
    <property type="entry name" value="CHYMOTRYPSIN"/>
</dbReference>
<gene>
    <name evidence="3" type="ORF">M3N55_14795</name>
</gene>
<evidence type="ECO:0000313" key="3">
    <source>
        <dbReference type="EMBL" id="MCL1630001.1"/>
    </source>
</evidence>
<name>A0ABT0M567_9RHOB</name>
<dbReference type="InterPro" id="IPR001254">
    <property type="entry name" value="Trypsin_dom"/>
</dbReference>
<dbReference type="SUPFAM" id="SSF50494">
    <property type="entry name" value="Trypsin-like serine proteases"/>
    <property type="match status" value="1"/>
</dbReference>
<keyword evidence="1" id="KW-0732">Signal</keyword>
<dbReference type="EMBL" id="JALZWP010000020">
    <property type="protein sequence ID" value="MCL1630001.1"/>
    <property type="molecule type" value="Genomic_DNA"/>
</dbReference>
<organism evidence="3 4">
    <name type="scientific">Roseinatronobacter domitianus</name>
    <dbReference type="NCBI Taxonomy" id="2940293"/>
    <lineage>
        <taxon>Bacteria</taxon>
        <taxon>Pseudomonadati</taxon>
        <taxon>Pseudomonadota</taxon>
        <taxon>Alphaproteobacteria</taxon>
        <taxon>Rhodobacterales</taxon>
        <taxon>Paracoccaceae</taxon>
        <taxon>Roseinatronobacter</taxon>
    </lineage>
</organism>
<dbReference type="GO" id="GO:0016787">
    <property type="term" value="F:hydrolase activity"/>
    <property type="evidence" value="ECO:0007669"/>
    <property type="project" value="UniProtKB-KW"/>
</dbReference>
<accession>A0ABT0M567</accession>
<feature type="signal peptide" evidence="1">
    <location>
        <begin position="1"/>
        <end position="19"/>
    </location>
</feature>
<feature type="domain" description="Peptidase S1" evidence="2">
    <location>
        <begin position="26"/>
        <end position="131"/>
    </location>
</feature>
<evidence type="ECO:0000259" key="2">
    <source>
        <dbReference type="Pfam" id="PF00089"/>
    </source>
</evidence>
<dbReference type="RefSeq" id="WP_249060525.1">
    <property type="nucleotide sequence ID" value="NZ_JALZWP010000020.1"/>
</dbReference>
<keyword evidence="4" id="KW-1185">Reference proteome</keyword>
<dbReference type="Gene3D" id="2.40.10.10">
    <property type="entry name" value="Trypsin-like serine proteases"/>
    <property type="match status" value="1"/>
</dbReference>
<feature type="chain" id="PRO_5046073851" evidence="1">
    <location>
        <begin position="20"/>
        <end position="139"/>
    </location>
</feature>
<sequence>MRNLLLPMLLLFWPTPSSSIINGLPADVSDFRSFVSIRVISPFPSHGGQELNGCGGALVAPDWVLTALHCKPMFKGISKGEASVFGGVNIQSDGSFGARLCVVEVRFAPVLLGTARLDAMLLKLGADATVNRPGFTGDL</sequence>
<evidence type="ECO:0000256" key="1">
    <source>
        <dbReference type="SAM" id="SignalP"/>
    </source>
</evidence>
<proteinExistence type="predicted"/>
<dbReference type="InterPro" id="IPR009003">
    <property type="entry name" value="Peptidase_S1_PA"/>
</dbReference>
<keyword evidence="3" id="KW-0378">Hydrolase</keyword>